<feature type="transmembrane region" description="Helical" evidence="2">
    <location>
        <begin position="126"/>
        <end position="146"/>
    </location>
</feature>
<evidence type="ECO:0000256" key="2">
    <source>
        <dbReference type="SAM" id="Phobius"/>
    </source>
</evidence>
<feature type="domain" description="Cyclic nucleotide-binding" evidence="3">
    <location>
        <begin position="373"/>
        <end position="490"/>
    </location>
</feature>
<dbReference type="GO" id="GO:0042391">
    <property type="term" value="P:regulation of membrane potential"/>
    <property type="evidence" value="ECO:0007669"/>
    <property type="project" value="TreeGrafter"/>
</dbReference>
<gene>
    <name evidence="4" type="ORF">XDN619_LOCUS20859</name>
</gene>
<feature type="transmembrane region" description="Helical" evidence="2">
    <location>
        <begin position="242"/>
        <end position="261"/>
    </location>
</feature>
<dbReference type="PANTHER" id="PTHR10217:SF548">
    <property type="entry name" value="GH12235P"/>
    <property type="match status" value="1"/>
</dbReference>
<dbReference type="SUPFAM" id="SSF81324">
    <property type="entry name" value="Voltage-gated potassium channels"/>
    <property type="match status" value="1"/>
</dbReference>
<dbReference type="GO" id="GO:0005886">
    <property type="term" value="C:plasma membrane"/>
    <property type="evidence" value="ECO:0007669"/>
    <property type="project" value="TreeGrafter"/>
</dbReference>
<dbReference type="SMART" id="SM00100">
    <property type="entry name" value="cNMP"/>
    <property type="match status" value="1"/>
</dbReference>
<dbReference type="Gene3D" id="1.10.1200.260">
    <property type="match status" value="1"/>
</dbReference>
<protein>
    <recommendedName>
        <fullName evidence="3">Cyclic nucleotide-binding domain-containing protein</fullName>
    </recommendedName>
</protein>
<dbReference type="InterPro" id="IPR000595">
    <property type="entry name" value="cNMP-bd_dom"/>
</dbReference>
<feature type="transmembrane region" description="Helical" evidence="2">
    <location>
        <begin position="273"/>
        <end position="298"/>
    </location>
</feature>
<name>A0A816UBQ2_9BILA</name>
<dbReference type="Gene3D" id="2.60.120.10">
    <property type="entry name" value="Jelly Rolls"/>
    <property type="match status" value="1"/>
</dbReference>
<dbReference type="InterPro" id="IPR050818">
    <property type="entry name" value="KCNH_animal-type"/>
</dbReference>
<dbReference type="Proteomes" id="UP000663887">
    <property type="component" value="Unassembled WGS sequence"/>
</dbReference>
<dbReference type="SUPFAM" id="SSF51206">
    <property type="entry name" value="cAMP-binding domain-like"/>
    <property type="match status" value="1"/>
</dbReference>
<keyword evidence="2" id="KW-0812">Transmembrane</keyword>
<dbReference type="InterPro" id="IPR014710">
    <property type="entry name" value="RmlC-like_jellyroll"/>
</dbReference>
<keyword evidence="2" id="KW-0472">Membrane</keyword>
<feature type="transmembrane region" description="Helical" evidence="2">
    <location>
        <begin position="178"/>
        <end position="204"/>
    </location>
</feature>
<dbReference type="PANTHER" id="PTHR10217">
    <property type="entry name" value="VOLTAGE AND LIGAND GATED POTASSIUM CHANNEL"/>
    <property type="match status" value="1"/>
</dbReference>
<dbReference type="Gene3D" id="1.10.287.70">
    <property type="match status" value="1"/>
</dbReference>
<dbReference type="InterPro" id="IPR013099">
    <property type="entry name" value="K_chnl_dom"/>
</dbReference>
<sequence length="696" mass="79680">MESPKSRSSTETQEANLLQPSNIPNRAKSFQSAVHQTQRMMRVVKTINNVNEDDRTTQVEFNVNDSTQYHRRGAKTLEKTTSEESSETSSILPVLNQQENTNEAIASSRRLGQRFIILHYSPFKAVWDWVVILLVLYTGIITPYTISFLSDDDQKRTILNTHAATRLFNRERTKYRTAVLLLLMLLFAIAAHWLACIFHFIAILERPNLQVKYSWLDHLADKCKMPYLANDTLSGPDTKSKYLTALFFAMTSLTSVGFGNVAANTNGEKLFSILSMLAGSFLSASILGSVTTIIIKLYQGAEELKEMKQSIDDFIKHHRISKQLAKKMQESFDHEWKNTKGIDMNSVLRTFPECIQADICLHLNRELLNNCPVFEDASEVTLRALVLLFKSTHVPPGDTLIHQGDVLYSIYFIHGGQMEILKDNESLAILGRNDIFGENPCNNKTPGKSRCVVRGLTYCTLNKIDRDALLHVFQLYPDFEKSFVERFRVTFDLYQCKLIESKPFYKFDEDIQTLIRQRQPKLQIERRLSKLGQYEEVNTIAGLRSYRSVRMSVDDNKRRHISTIAELSPDQAYTSSEDLEYSREKSRISLKPLVEGTLSSVFSTIAAMSKRVKTNVANKKEDVDEKLPLTTETKFVTEKSESIRKYETGPVRSMADVDAELAFLQSRFDSLERMMEDKMKLLFDFANNIQIKKKSS</sequence>
<dbReference type="AlphaFoldDB" id="A0A816UBQ2"/>
<dbReference type="EMBL" id="CAJNRG010009267">
    <property type="protein sequence ID" value="CAF2111685.1"/>
    <property type="molecule type" value="Genomic_DNA"/>
</dbReference>
<dbReference type="Pfam" id="PF00027">
    <property type="entry name" value="cNMP_binding"/>
    <property type="match status" value="1"/>
</dbReference>
<evidence type="ECO:0000256" key="1">
    <source>
        <dbReference type="SAM" id="MobiDB-lite"/>
    </source>
</evidence>
<evidence type="ECO:0000259" key="3">
    <source>
        <dbReference type="PROSITE" id="PS50042"/>
    </source>
</evidence>
<dbReference type="CDD" id="cd00038">
    <property type="entry name" value="CAP_ED"/>
    <property type="match status" value="1"/>
</dbReference>
<dbReference type="InterPro" id="IPR018490">
    <property type="entry name" value="cNMP-bd_dom_sf"/>
</dbReference>
<dbReference type="PROSITE" id="PS50042">
    <property type="entry name" value="CNMP_BINDING_3"/>
    <property type="match status" value="1"/>
</dbReference>
<dbReference type="GO" id="GO:0005249">
    <property type="term" value="F:voltage-gated potassium channel activity"/>
    <property type="evidence" value="ECO:0007669"/>
    <property type="project" value="TreeGrafter"/>
</dbReference>
<comment type="caution">
    <text evidence="4">The sequence shown here is derived from an EMBL/GenBank/DDBJ whole genome shotgun (WGS) entry which is preliminary data.</text>
</comment>
<feature type="region of interest" description="Disordered" evidence="1">
    <location>
        <begin position="1"/>
        <end position="33"/>
    </location>
</feature>
<evidence type="ECO:0000313" key="5">
    <source>
        <dbReference type="Proteomes" id="UP000663887"/>
    </source>
</evidence>
<accession>A0A816UBQ2</accession>
<keyword evidence="2" id="KW-1133">Transmembrane helix</keyword>
<organism evidence="4 5">
    <name type="scientific">Rotaria magnacalcarata</name>
    <dbReference type="NCBI Taxonomy" id="392030"/>
    <lineage>
        <taxon>Eukaryota</taxon>
        <taxon>Metazoa</taxon>
        <taxon>Spiralia</taxon>
        <taxon>Gnathifera</taxon>
        <taxon>Rotifera</taxon>
        <taxon>Eurotatoria</taxon>
        <taxon>Bdelloidea</taxon>
        <taxon>Philodinida</taxon>
        <taxon>Philodinidae</taxon>
        <taxon>Rotaria</taxon>
    </lineage>
</organism>
<dbReference type="Pfam" id="PF07885">
    <property type="entry name" value="Ion_trans_2"/>
    <property type="match status" value="1"/>
</dbReference>
<proteinExistence type="predicted"/>
<evidence type="ECO:0000313" key="4">
    <source>
        <dbReference type="EMBL" id="CAF2111685.1"/>
    </source>
</evidence>
<reference evidence="4" key="1">
    <citation type="submission" date="2021-02" db="EMBL/GenBank/DDBJ databases">
        <authorList>
            <person name="Nowell W R."/>
        </authorList>
    </citation>
    <scope>NUCLEOTIDE SEQUENCE</scope>
</reference>